<evidence type="ECO:0000313" key="3">
    <source>
        <dbReference type="EMBL" id="MCY7007506.1"/>
    </source>
</evidence>
<dbReference type="EMBL" id="JAOXXL010000004">
    <property type="protein sequence ID" value="MCY7007506.1"/>
    <property type="molecule type" value="Genomic_DNA"/>
</dbReference>
<proteinExistence type="predicted"/>
<dbReference type="RefSeq" id="WP_265151697.1">
    <property type="nucleotide sequence ID" value="NZ_JAOXXL010000004.1"/>
</dbReference>
<gene>
    <name evidence="3" type="ORF">OCK72_02435</name>
</gene>
<evidence type="ECO:0000259" key="2">
    <source>
        <dbReference type="Pfam" id="PF00148"/>
    </source>
</evidence>
<comment type="caution">
    <text evidence="3">The sequence shown here is derived from an EMBL/GenBank/DDBJ whole genome shotgun (WGS) entry which is preliminary data.</text>
</comment>
<dbReference type="InterPro" id="IPR000510">
    <property type="entry name" value="Nase/OxRdtase_comp1"/>
</dbReference>
<evidence type="ECO:0000256" key="1">
    <source>
        <dbReference type="SAM" id="Coils"/>
    </source>
</evidence>
<dbReference type="SUPFAM" id="SSF53807">
    <property type="entry name" value="Helical backbone' metal receptor"/>
    <property type="match status" value="1"/>
</dbReference>
<dbReference type="Gene3D" id="3.40.50.1980">
    <property type="entry name" value="Nitrogenase molybdenum iron protein domain"/>
    <property type="match status" value="3"/>
</dbReference>
<accession>A0ABT4DJ60</accession>
<dbReference type="Pfam" id="PF00148">
    <property type="entry name" value="Oxidored_nitro"/>
    <property type="match status" value="1"/>
</dbReference>
<sequence length="552" mass="63388">MNIERCLIENEKNKMLKVLLNIPENIVISVGPTGCLNVLYNEAIKENKLKSLYTFSISEIDMISANHIEKLEKYIVKIISENFEKIKSVIIYLTCADLILASDFSFLIEKIKSDYGIILKILERGPISKRKITPEKRLEKLLTELECELKNIKKIKNENINDFKIEIQHNIPPITSDYSGACSVLYGNNILKVLISPGGCKTPVTYDEIRNINDSLQYSTSLNELEIVTGEIKGLKENIKEIINQNPKIEIIAVISTVVPQIIGMDLNSIVKDIEKTVSIPCILINTNSFENYYSGISLALDTLASKFMIKNKRIKNTVNIIGYSPLTFGKIEKLEEMFSLIKKLDLDILTIFSDNLSLEKIKRSTSAELNLVLSYEGIALAKYMEKEFSIPYIIINVVSKYGIENTENILKNYFYKIDNFFERLEEFDELDNRKVMVIASPFMAINIAISLKEDFSLVNILAISFIKESRKLRKIEYLKSLNIVNTEDDLKEIIKDYKPDILISDPIYKNLVDKGTTFISLLHYGYSTRLYLESDYEYCGKKAYEYFKKFI</sequence>
<keyword evidence="4" id="KW-1185">Reference proteome</keyword>
<name>A0ABT4DJ60_FUSSI</name>
<dbReference type="InterPro" id="IPR052673">
    <property type="entry name" value="Ni-siroh_cyclase_CfbD"/>
</dbReference>
<reference evidence="3" key="1">
    <citation type="submission" date="2022-09" db="EMBL/GenBank/DDBJ databases">
        <authorList>
            <person name="Zoaiter M."/>
        </authorList>
    </citation>
    <scope>NUCLEOTIDE SEQUENCE</scope>
    <source>
        <strain evidence="3">DSM 19848</strain>
    </source>
</reference>
<keyword evidence="1" id="KW-0175">Coiled coil</keyword>
<protein>
    <submittedName>
        <fullName evidence="3">Oxidoreductase</fullName>
    </submittedName>
</protein>
<dbReference type="PANTHER" id="PTHR42846">
    <property type="entry name" value="NI-SIROHYDROCHLORIN A,C-DIAMIDE REDUCTIVE CYCLASE COMPLEX, COMPONENT CFBD"/>
    <property type="match status" value="1"/>
</dbReference>
<evidence type="ECO:0000313" key="4">
    <source>
        <dbReference type="Proteomes" id="UP001062738"/>
    </source>
</evidence>
<feature type="coiled-coil region" evidence="1">
    <location>
        <begin position="135"/>
        <end position="162"/>
    </location>
</feature>
<organism evidence="3 4">
    <name type="scientific">Fusobacterium simiae</name>
    <dbReference type="NCBI Taxonomy" id="855"/>
    <lineage>
        <taxon>Bacteria</taxon>
        <taxon>Fusobacteriati</taxon>
        <taxon>Fusobacteriota</taxon>
        <taxon>Fusobacteriia</taxon>
        <taxon>Fusobacteriales</taxon>
        <taxon>Fusobacteriaceae</taxon>
        <taxon>Fusobacterium</taxon>
    </lineage>
</organism>
<feature type="domain" description="Nitrogenase/oxidoreductase component 1" evidence="2">
    <location>
        <begin position="193"/>
        <end position="506"/>
    </location>
</feature>
<dbReference type="Proteomes" id="UP001062738">
    <property type="component" value="Unassembled WGS sequence"/>
</dbReference>
<dbReference type="PANTHER" id="PTHR42846:SF1">
    <property type="entry name" value="NI-SIROHYDROCHLORIN A,C-DIAMIDE REDUCTIVE CYCLASE COMPLEX, COMPONENT CFBD"/>
    <property type="match status" value="1"/>
</dbReference>